<dbReference type="FunFam" id="3.90.76.10:FF:000001">
    <property type="entry name" value="Oligopeptide ABC transporter substrate-binding protein"/>
    <property type="match status" value="1"/>
</dbReference>
<comment type="similarity">
    <text evidence="2">Belongs to the bacterial solute-binding protein 5 family.</text>
</comment>
<sequence length="545" mass="60981">MKKKRIFLMGFITVATALTLAACSNNSSSSSQGDDKQVWRRMEKDIISSMDGSIITDAISGQALQDTMEGLYRYQGQKLTPAVAKKVVEPTNDGLKYAFKLRKSKWSNGDPVTAKDFVYSWKRAVDPATKSEYAYLFSGIKNADDIIAGEKDPSTLGVKATDDYTFEVDLERSVPYFGTMLTNPVFFPLNQKVVEKYGKKYGTQSKYVVYNGPFKMTKWNGTNNKWVEVKNNSYWNKSKVKLDEIQVQVLKDSDTALSLFQAGKIDDVVVSGDTAAQMKDDKSYRPQKQSRLTYLTLNVAKVPAFKNTKIRQAFSYAIDRNELVDSVLSDGSIPAQVLVPEGLAANEKTGKDFTKEVGTGKKYTKYDPEKATKLFKEGLQEVGASSVELELLGDDTEDQKKVQEYLQSTLEKNLPGLKLNIASIPFKTRVSRSLAGDFDVVVSGWSADFPDPITFLDLFETTNSYNFGKWSNASFDKYVKNSKNKDAVDPDARWQDLLDASDVSVEDMGAVPLYQNVQAHLVNMKVKNLYYSPANNYNFVGTYLK</sequence>
<feature type="chain" id="PRO_5039663141" evidence="6">
    <location>
        <begin position="18"/>
        <end position="545"/>
    </location>
</feature>
<evidence type="ECO:0000313" key="8">
    <source>
        <dbReference type="EMBL" id="KRK37637.1"/>
    </source>
</evidence>
<dbReference type="AlphaFoldDB" id="A0A0R1GUB2"/>
<organism evidence="8 9">
    <name type="scientific">Amylolactobacillus amylotrophicus DSM 20534</name>
    <dbReference type="NCBI Taxonomy" id="1423722"/>
    <lineage>
        <taxon>Bacteria</taxon>
        <taxon>Bacillati</taxon>
        <taxon>Bacillota</taxon>
        <taxon>Bacilli</taxon>
        <taxon>Lactobacillales</taxon>
        <taxon>Lactobacillaceae</taxon>
        <taxon>Amylolactobacillus</taxon>
    </lineage>
</organism>
<keyword evidence="5" id="KW-0653">Protein transport</keyword>
<name>A0A0R1GUB2_9LACO</name>
<dbReference type="GO" id="GO:1904680">
    <property type="term" value="F:peptide transmembrane transporter activity"/>
    <property type="evidence" value="ECO:0007669"/>
    <property type="project" value="TreeGrafter"/>
</dbReference>
<gene>
    <name evidence="8" type="ORF">FC62_GL001253</name>
</gene>
<dbReference type="GO" id="GO:0043190">
    <property type="term" value="C:ATP-binding cassette (ABC) transporter complex"/>
    <property type="evidence" value="ECO:0007669"/>
    <property type="project" value="InterPro"/>
</dbReference>
<evidence type="ECO:0000256" key="3">
    <source>
        <dbReference type="ARBA" id="ARBA00022448"/>
    </source>
</evidence>
<dbReference type="InterPro" id="IPR030678">
    <property type="entry name" value="Peptide/Ni-bd"/>
</dbReference>
<dbReference type="InterPro" id="IPR000914">
    <property type="entry name" value="SBP_5_dom"/>
</dbReference>
<evidence type="ECO:0000256" key="5">
    <source>
        <dbReference type="ARBA" id="ARBA00022856"/>
    </source>
</evidence>
<protein>
    <submittedName>
        <fullName evidence="8">ABC-type oligopeptide transport system, periplasmic component</fullName>
    </submittedName>
</protein>
<dbReference type="PATRIC" id="fig|1423722.3.peg.1278"/>
<dbReference type="PANTHER" id="PTHR30290">
    <property type="entry name" value="PERIPLASMIC BINDING COMPONENT OF ABC TRANSPORTER"/>
    <property type="match status" value="1"/>
</dbReference>
<evidence type="ECO:0000313" key="9">
    <source>
        <dbReference type="Proteomes" id="UP000050909"/>
    </source>
</evidence>
<accession>A0A0R1GUB2</accession>
<keyword evidence="9" id="KW-1185">Reference proteome</keyword>
<keyword evidence="4 6" id="KW-0732">Signal</keyword>
<dbReference type="CDD" id="cd08504">
    <property type="entry name" value="PBP2_OppA"/>
    <property type="match status" value="1"/>
</dbReference>
<dbReference type="Proteomes" id="UP000050909">
    <property type="component" value="Unassembled WGS sequence"/>
</dbReference>
<evidence type="ECO:0000256" key="4">
    <source>
        <dbReference type="ARBA" id="ARBA00022729"/>
    </source>
</evidence>
<proteinExistence type="inferred from homology"/>
<evidence type="ECO:0000259" key="7">
    <source>
        <dbReference type="Pfam" id="PF00496"/>
    </source>
</evidence>
<keyword evidence="5" id="KW-0571">Peptide transport</keyword>
<dbReference type="SUPFAM" id="SSF53850">
    <property type="entry name" value="Periplasmic binding protein-like II"/>
    <property type="match status" value="1"/>
</dbReference>
<feature type="signal peptide" evidence="6">
    <location>
        <begin position="1"/>
        <end position="17"/>
    </location>
</feature>
<dbReference type="GO" id="GO:0030288">
    <property type="term" value="C:outer membrane-bounded periplasmic space"/>
    <property type="evidence" value="ECO:0007669"/>
    <property type="project" value="UniProtKB-ARBA"/>
</dbReference>
<dbReference type="FunFam" id="3.10.105.10:FF:000001">
    <property type="entry name" value="Oligopeptide ABC transporter, oligopeptide-binding protein"/>
    <property type="match status" value="1"/>
</dbReference>
<dbReference type="GO" id="GO:0015833">
    <property type="term" value="P:peptide transport"/>
    <property type="evidence" value="ECO:0007669"/>
    <property type="project" value="UniProtKB-KW"/>
</dbReference>
<dbReference type="Gene3D" id="3.40.190.10">
    <property type="entry name" value="Periplasmic binding protein-like II"/>
    <property type="match status" value="1"/>
</dbReference>
<dbReference type="RefSeq" id="WP_054746025.1">
    <property type="nucleotide sequence ID" value="NZ_AZCV01000004.1"/>
</dbReference>
<comment type="caution">
    <text evidence="8">The sequence shown here is derived from an EMBL/GenBank/DDBJ whole genome shotgun (WGS) entry which is preliminary data.</text>
</comment>
<dbReference type="EMBL" id="AZCV01000004">
    <property type="protein sequence ID" value="KRK37637.1"/>
    <property type="molecule type" value="Genomic_DNA"/>
</dbReference>
<evidence type="ECO:0000256" key="1">
    <source>
        <dbReference type="ARBA" id="ARBA00004196"/>
    </source>
</evidence>
<evidence type="ECO:0000256" key="6">
    <source>
        <dbReference type="SAM" id="SignalP"/>
    </source>
</evidence>
<dbReference type="Gene3D" id="3.90.76.10">
    <property type="entry name" value="Dipeptide-binding Protein, Domain 1"/>
    <property type="match status" value="1"/>
</dbReference>
<keyword evidence="3" id="KW-0813">Transport</keyword>
<dbReference type="PIRSF" id="PIRSF002741">
    <property type="entry name" value="MppA"/>
    <property type="match status" value="1"/>
</dbReference>
<dbReference type="InterPro" id="IPR039424">
    <property type="entry name" value="SBP_5"/>
</dbReference>
<dbReference type="Pfam" id="PF00496">
    <property type="entry name" value="SBP_bac_5"/>
    <property type="match status" value="1"/>
</dbReference>
<reference evidence="8 9" key="1">
    <citation type="journal article" date="2015" name="Genome Announc.">
        <title>Expanding the biotechnology potential of lactobacilli through comparative genomics of 213 strains and associated genera.</title>
        <authorList>
            <person name="Sun Z."/>
            <person name="Harris H.M."/>
            <person name="McCann A."/>
            <person name="Guo C."/>
            <person name="Argimon S."/>
            <person name="Zhang W."/>
            <person name="Yang X."/>
            <person name="Jeffery I.B."/>
            <person name="Cooney J.C."/>
            <person name="Kagawa T.F."/>
            <person name="Liu W."/>
            <person name="Song Y."/>
            <person name="Salvetti E."/>
            <person name="Wrobel A."/>
            <person name="Rasinkangas P."/>
            <person name="Parkhill J."/>
            <person name="Rea M.C."/>
            <person name="O'Sullivan O."/>
            <person name="Ritari J."/>
            <person name="Douillard F.P."/>
            <person name="Paul Ross R."/>
            <person name="Yang R."/>
            <person name="Briner A.E."/>
            <person name="Felis G.E."/>
            <person name="de Vos W.M."/>
            <person name="Barrangou R."/>
            <person name="Klaenhammer T.R."/>
            <person name="Caufield P.W."/>
            <person name="Cui Y."/>
            <person name="Zhang H."/>
            <person name="O'Toole P.W."/>
        </authorList>
    </citation>
    <scope>NUCLEOTIDE SEQUENCE [LARGE SCALE GENOMIC DNA]</scope>
    <source>
        <strain evidence="8 9">DSM 20534</strain>
    </source>
</reference>
<evidence type="ECO:0000256" key="2">
    <source>
        <dbReference type="ARBA" id="ARBA00005695"/>
    </source>
</evidence>
<feature type="domain" description="Solute-binding protein family 5" evidence="7">
    <location>
        <begin position="78"/>
        <end position="464"/>
    </location>
</feature>
<dbReference type="PROSITE" id="PS51257">
    <property type="entry name" value="PROKAR_LIPOPROTEIN"/>
    <property type="match status" value="1"/>
</dbReference>
<dbReference type="PANTHER" id="PTHR30290:SF10">
    <property type="entry name" value="PERIPLASMIC OLIGOPEPTIDE-BINDING PROTEIN-RELATED"/>
    <property type="match status" value="1"/>
</dbReference>
<comment type="subcellular location">
    <subcellularLocation>
        <location evidence="1">Cell envelope</location>
    </subcellularLocation>
</comment>
<dbReference type="Gene3D" id="3.10.105.10">
    <property type="entry name" value="Dipeptide-binding Protein, Domain 3"/>
    <property type="match status" value="1"/>
</dbReference>